<dbReference type="EMBL" id="UINC01022118">
    <property type="protein sequence ID" value="SVA91080.1"/>
    <property type="molecule type" value="Genomic_DNA"/>
</dbReference>
<sequence length="148" mass="17321">MLIYKGMKKVIIFALLVTMILLPPLQTHAVSRKTQGKIILASILTGIAILTKLLEEQDRKDVEKLHKKLGTPDHVIEFHQGFDKIRIECWKNRNYTFKNGVLQRPSHQVYNSNNDLNKSETNIFQPKFIGDSQFAFPKWNRYVKNYTY</sequence>
<protein>
    <submittedName>
        <fullName evidence="1">Uncharacterized protein</fullName>
    </submittedName>
</protein>
<proteinExistence type="predicted"/>
<gene>
    <name evidence="1" type="ORF">METZ01_LOCUS143934</name>
</gene>
<organism evidence="1">
    <name type="scientific">marine metagenome</name>
    <dbReference type="NCBI Taxonomy" id="408172"/>
    <lineage>
        <taxon>unclassified sequences</taxon>
        <taxon>metagenomes</taxon>
        <taxon>ecological metagenomes</taxon>
    </lineage>
</organism>
<name>A0A381ZPA5_9ZZZZ</name>
<reference evidence="1" key="1">
    <citation type="submission" date="2018-05" db="EMBL/GenBank/DDBJ databases">
        <authorList>
            <person name="Lanie J.A."/>
            <person name="Ng W.-L."/>
            <person name="Kazmierczak K.M."/>
            <person name="Andrzejewski T.M."/>
            <person name="Davidsen T.M."/>
            <person name="Wayne K.J."/>
            <person name="Tettelin H."/>
            <person name="Glass J.I."/>
            <person name="Rusch D."/>
            <person name="Podicherti R."/>
            <person name="Tsui H.-C.T."/>
            <person name="Winkler M.E."/>
        </authorList>
    </citation>
    <scope>NUCLEOTIDE SEQUENCE</scope>
</reference>
<evidence type="ECO:0000313" key="1">
    <source>
        <dbReference type="EMBL" id="SVA91080.1"/>
    </source>
</evidence>
<accession>A0A381ZPA5</accession>
<dbReference type="AlphaFoldDB" id="A0A381ZPA5"/>